<comment type="caution">
    <text evidence="3">The sequence shown here is derived from an EMBL/GenBank/DDBJ whole genome shotgun (WGS) entry which is preliminary data.</text>
</comment>
<dbReference type="PROSITE" id="PS50263">
    <property type="entry name" value="CN_HYDROLASE"/>
    <property type="match status" value="1"/>
</dbReference>
<evidence type="ECO:0000256" key="1">
    <source>
        <dbReference type="SAM" id="MobiDB-lite"/>
    </source>
</evidence>
<dbReference type="Gene3D" id="3.60.110.10">
    <property type="entry name" value="Carbon-nitrogen hydrolase"/>
    <property type="match status" value="1"/>
</dbReference>
<dbReference type="InterPro" id="IPR036526">
    <property type="entry name" value="C-N_Hydrolase_sf"/>
</dbReference>
<dbReference type="Pfam" id="PF00795">
    <property type="entry name" value="CN_hydrolase"/>
    <property type="match status" value="2"/>
</dbReference>
<evidence type="ECO:0000313" key="3">
    <source>
        <dbReference type="EMBL" id="HIY80445.1"/>
    </source>
</evidence>
<accession>A0A9D2CIA5</accession>
<dbReference type="InterPro" id="IPR003010">
    <property type="entry name" value="C-N_Hydrolase"/>
</dbReference>
<protein>
    <recommendedName>
        <fullName evidence="2">CN hydrolase domain-containing protein</fullName>
    </recommendedName>
</protein>
<feature type="compositionally biased region" description="Basic and acidic residues" evidence="1">
    <location>
        <begin position="547"/>
        <end position="562"/>
    </location>
</feature>
<proteinExistence type="predicted"/>
<dbReference type="AlphaFoldDB" id="A0A9D2CIA5"/>
<gene>
    <name evidence="3" type="ORF">IAA42_08450</name>
</gene>
<sequence length="610" mass="64203">MRIAIAQMATRAGDFEETARRMVDYSRRAADAGVELLVFPAAALCGVAPVQRADREGFLLDLMECLLTLVDELACPCLLPMLVDTDEAPLPEALLIDAGEIRPVRLTARMEAMAAHMGDGPVDQALPEVPFHGARLGVAFTYDDLDVYDDYDYDVDVIVFLSGYGFAVDDPSSALGTSLTEGRFPADAEATGAWIVGVGSLGCYDAQVFCGSSFVLAPWGELAAQAPSFEEDLLVCDIDPSAEGPLPDPVTPEVYDAPLMTWGALSTGLASLVEATGGSGACVAVTGTLASALLAVLAVDALGPTNVSAVIVAGDAGADASSLVRALRLGEKDVEVVDVGDADTAAARDLLEARLAALARRTGRVALGERDKTGRALEAGVARVSAARIEPFADVYRSDLIALVRTRNAISPVIPQGSLARYDVPELGSDVPDLASPEALIDFVDLVLSSYLEWELPVSDIVSERGHAEAVAAIVGRLRDLETARPPRPLAPIVSSRTLEEARSPLGLAWRDRPRDERERLGARLEELMGQGAQGEAGSDPGEAESDPARRHGEPGEGEIRDLMGYLRDFSLGGAFSAMGGSQQRGESGGRHDGEVPPASGLWNGPFSEN</sequence>
<dbReference type="EMBL" id="DXCP01000060">
    <property type="protein sequence ID" value="HIY80445.1"/>
    <property type="molecule type" value="Genomic_DNA"/>
</dbReference>
<evidence type="ECO:0000259" key="2">
    <source>
        <dbReference type="PROSITE" id="PS50263"/>
    </source>
</evidence>
<feature type="region of interest" description="Disordered" evidence="1">
    <location>
        <begin position="528"/>
        <end position="610"/>
    </location>
</feature>
<name>A0A9D2CIA5_9ACTN</name>
<dbReference type="SUPFAM" id="SSF52402">
    <property type="entry name" value="Adenine nucleotide alpha hydrolases-like"/>
    <property type="match status" value="1"/>
</dbReference>
<feature type="domain" description="CN hydrolase" evidence="2">
    <location>
        <begin position="1"/>
        <end position="240"/>
    </location>
</feature>
<evidence type="ECO:0000313" key="4">
    <source>
        <dbReference type="Proteomes" id="UP000824133"/>
    </source>
</evidence>
<dbReference type="Gene3D" id="3.40.50.620">
    <property type="entry name" value="HUPs"/>
    <property type="match status" value="1"/>
</dbReference>
<reference evidence="3" key="2">
    <citation type="submission" date="2021-04" db="EMBL/GenBank/DDBJ databases">
        <authorList>
            <person name="Gilroy R."/>
        </authorList>
    </citation>
    <scope>NUCLEOTIDE SEQUENCE</scope>
    <source>
        <strain evidence="3">ChiHjej10B9-743</strain>
    </source>
</reference>
<reference evidence="3" key="1">
    <citation type="journal article" date="2021" name="PeerJ">
        <title>Extensive microbial diversity within the chicken gut microbiome revealed by metagenomics and culture.</title>
        <authorList>
            <person name="Gilroy R."/>
            <person name="Ravi A."/>
            <person name="Getino M."/>
            <person name="Pursley I."/>
            <person name="Horton D.L."/>
            <person name="Alikhan N.F."/>
            <person name="Baker D."/>
            <person name="Gharbi K."/>
            <person name="Hall N."/>
            <person name="Watson M."/>
            <person name="Adriaenssens E.M."/>
            <person name="Foster-Nyarko E."/>
            <person name="Jarju S."/>
            <person name="Secka A."/>
            <person name="Antonio M."/>
            <person name="Oren A."/>
            <person name="Chaudhuri R.R."/>
            <person name="La Ragione R."/>
            <person name="Hildebrand F."/>
            <person name="Pallen M.J."/>
        </authorList>
    </citation>
    <scope>NUCLEOTIDE SEQUENCE</scope>
    <source>
        <strain evidence="3">ChiHjej10B9-743</strain>
    </source>
</reference>
<dbReference type="SUPFAM" id="SSF56317">
    <property type="entry name" value="Carbon-nitrogen hydrolase"/>
    <property type="match status" value="1"/>
</dbReference>
<dbReference type="InterPro" id="IPR014729">
    <property type="entry name" value="Rossmann-like_a/b/a_fold"/>
</dbReference>
<organism evidence="3 4">
    <name type="scientific">Candidatus Olsenella excrementavium</name>
    <dbReference type="NCBI Taxonomy" id="2838709"/>
    <lineage>
        <taxon>Bacteria</taxon>
        <taxon>Bacillati</taxon>
        <taxon>Actinomycetota</taxon>
        <taxon>Coriobacteriia</taxon>
        <taxon>Coriobacteriales</taxon>
        <taxon>Atopobiaceae</taxon>
        <taxon>Olsenella</taxon>
    </lineage>
</organism>
<dbReference type="Proteomes" id="UP000824133">
    <property type="component" value="Unassembled WGS sequence"/>
</dbReference>